<keyword evidence="2" id="KW-0732">Signal</keyword>
<dbReference type="Gene3D" id="3.40.190.10">
    <property type="entry name" value="Periplasmic binding protein-like II"/>
    <property type="match status" value="1"/>
</dbReference>
<feature type="region of interest" description="Disordered" evidence="1">
    <location>
        <begin position="25"/>
        <end position="62"/>
    </location>
</feature>
<dbReference type="CDD" id="cd00995">
    <property type="entry name" value="PBP2_NikA_DppA_OppA_like"/>
    <property type="match status" value="1"/>
</dbReference>
<dbReference type="EMBL" id="JAATEM010000013">
    <property type="protein sequence ID" value="NJP50851.1"/>
    <property type="molecule type" value="Genomic_DNA"/>
</dbReference>
<accession>A0ABX1AB01</accession>
<dbReference type="RefSeq" id="WP_167994222.1">
    <property type="nucleotide sequence ID" value="NZ_JAATEM010000013.1"/>
</dbReference>
<feature type="domain" description="Solute-binding protein family 5" evidence="3">
    <location>
        <begin position="89"/>
        <end position="463"/>
    </location>
</feature>
<feature type="signal peptide" evidence="2">
    <location>
        <begin position="1"/>
        <end position="22"/>
    </location>
</feature>
<evidence type="ECO:0000256" key="1">
    <source>
        <dbReference type="SAM" id="MobiDB-lite"/>
    </source>
</evidence>
<gene>
    <name evidence="4" type="ORF">HCJ93_12410</name>
</gene>
<dbReference type="InterPro" id="IPR039424">
    <property type="entry name" value="SBP_5"/>
</dbReference>
<dbReference type="PANTHER" id="PTHR30290:SF83">
    <property type="entry name" value="ABC TRANSPORTER SUBSTRATE-BINDING PROTEIN"/>
    <property type="match status" value="1"/>
</dbReference>
<organism evidence="4 5">
    <name type="scientific">Streptomyces composti</name>
    <dbReference type="NCBI Taxonomy" id="2720025"/>
    <lineage>
        <taxon>Bacteria</taxon>
        <taxon>Bacillati</taxon>
        <taxon>Actinomycetota</taxon>
        <taxon>Actinomycetes</taxon>
        <taxon>Kitasatosporales</taxon>
        <taxon>Streptomycetaceae</taxon>
        <taxon>Streptomyces</taxon>
    </lineage>
</organism>
<name>A0ABX1AB01_9ACTN</name>
<protein>
    <submittedName>
        <fullName evidence="4">ABC transporter substrate-binding protein</fullName>
    </submittedName>
</protein>
<dbReference type="Pfam" id="PF00496">
    <property type="entry name" value="SBP_bac_5"/>
    <property type="match status" value="1"/>
</dbReference>
<evidence type="ECO:0000313" key="4">
    <source>
        <dbReference type="EMBL" id="NJP50851.1"/>
    </source>
</evidence>
<dbReference type="PIRSF" id="PIRSF002741">
    <property type="entry name" value="MppA"/>
    <property type="match status" value="1"/>
</dbReference>
<keyword evidence="5" id="KW-1185">Reference proteome</keyword>
<dbReference type="PANTHER" id="PTHR30290">
    <property type="entry name" value="PERIPLASMIC BINDING COMPONENT OF ABC TRANSPORTER"/>
    <property type="match status" value="1"/>
</dbReference>
<comment type="caution">
    <text evidence="4">The sequence shown here is derived from an EMBL/GenBank/DDBJ whole genome shotgun (WGS) entry which is preliminary data.</text>
</comment>
<dbReference type="InterPro" id="IPR030678">
    <property type="entry name" value="Peptide/Ni-bd"/>
</dbReference>
<proteinExistence type="predicted"/>
<feature type="chain" id="PRO_5047308107" evidence="2">
    <location>
        <begin position="23"/>
        <end position="543"/>
    </location>
</feature>
<dbReference type="Gene3D" id="3.10.105.10">
    <property type="entry name" value="Dipeptide-binding Protein, Domain 3"/>
    <property type="match status" value="1"/>
</dbReference>
<dbReference type="Proteomes" id="UP000730591">
    <property type="component" value="Unassembled WGS sequence"/>
</dbReference>
<evidence type="ECO:0000259" key="3">
    <source>
        <dbReference type="Pfam" id="PF00496"/>
    </source>
</evidence>
<reference evidence="4 5" key="1">
    <citation type="submission" date="2020-03" db="EMBL/GenBank/DDBJ databases">
        <title>WGS of actinomycetes isolated from Thailand.</title>
        <authorList>
            <person name="Thawai C."/>
        </authorList>
    </citation>
    <scope>NUCLEOTIDE SEQUENCE [LARGE SCALE GENOMIC DNA]</scope>
    <source>
        <strain evidence="4 5">SBST2-5</strain>
    </source>
</reference>
<dbReference type="InterPro" id="IPR000914">
    <property type="entry name" value="SBP_5_dom"/>
</dbReference>
<evidence type="ECO:0000313" key="5">
    <source>
        <dbReference type="Proteomes" id="UP000730591"/>
    </source>
</evidence>
<dbReference type="SUPFAM" id="SSF53850">
    <property type="entry name" value="Periplasmic binding protein-like II"/>
    <property type="match status" value="1"/>
</dbReference>
<dbReference type="PROSITE" id="PS51257">
    <property type="entry name" value="PROKAR_LIPOPROTEIN"/>
    <property type="match status" value="1"/>
</dbReference>
<sequence>MRGAKSAKWVAIAAVVALGATACGGGSGDSGSDNGKGEVDPKGIFSVDVGEPQNPLQPANAKESNGSKVIRAIFSQLVDFDDKGKIIYENAESIKTEDNKVWTVTLRDGWKFHNGEPVTAKSYVDAWNWGANIKNNQTNSYWFSDIKGFEDVHPEKGEPKSDKMSGLKVIDDKTFTIELSSPIPYFEYKLGYDVWSPLPSGFFKDPEAYGEKPVGNGPYEFVKWEHKKQIEVKTYADYKGADKPKNGGVIFKNYTTVEAGYQDLLSNNLDIIRQIGPKDLPKRKTDLGDRAVDEPYNAVQSIVPAFYTKQWKDIDPKVLQGLSMAIDRETITKTVLNGTREPATSFVAKGVAGYQPGIAGDILTYNPDKAKQLIKEGGGVPGNKIFIQFNADGGHKEWVEAVCNSIRKATGVECAGDSKPDFQTDLDTRDAHKVKSMYRGGWVQDYPLNVNFMRDLYGSKAAGNTSGFADKEIDGLFKKGDNAKDLDSAIKAYQEAEKAMFEKMPAIPLWYYKANYGYSTNVKNVKFDNNGDPVLQDVEVLKK</sequence>
<evidence type="ECO:0000256" key="2">
    <source>
        <dbReference type="SAM" id="SignalP"/>
    </source>
</evidence>
<dbReference type="Gene3D" id="3.90.76.10">
    <property type="entry name" value="Dipeptide-binding Protein, Domain 1"/>
    <property type="match status" value="1"/>
</dbReference>